<dbReference type="GO" id="GO:0015774">
    <property type="term" value="P:polysaccharide transport"/>
    <property type="evidence" value="ECO:0007669"/>
    <property type="project" value="UniProtKB-KW"/>
</dbReference>
<keyword evidence="5 9" id="KW-0812">Transmembrane</keyword>
<comment type="subcellular location">
    <subcellularLocation>
        <location evidence="9">Cell inner membrane</location>
        <topology evidence="9">Multi-pass membrane protein</topology>
    </subcellularLocation>
    <subcellularLocation>
        <location evidence="1">Cell membrane</location>
        <topology evidence="1">Multi-pass membrane protein</topology>
    </subcellularLocation>
</comment>
<keyword evidence="6 9" id="KW-1133">Transmembrane helix</keyword>
<evidence type="ECO:0000256" key="3">
    <source>
        <dbReference type="ARBA" id="ARBA00022448"/>
    </source>
</evidence>
<organism evidence="11 12">
    <name type="scientific">Candidatus Contendobacter odensis Run_B_J11</name>
    <dbReference type="NCBI Taxonomy" id="1400861"/>
    <lineage>
        <taxon>Bacteria</taxon>
        <taxon>Pseudomonadati</taxon>
        <taxon>Pseudomonadota</taxon>
        <taxon>Gammaproteobacteria</taxon>
        <taxon>Candidatus Competibacteraceae</taxon>
        <taxon>Candidatus Contendibacter</taxon>
    </lineage>
</organism>
<evidence type="ECO:0000259" key="10">
    <source>
        <dbReference type="PROSITE" id="PS51012"/>
    </source>
</evidence>
<reference evidence="11 12" key="1">
    <citation type="journal article" date="2014" name="ISME J.">
        <title>Candidatus Competibacter-lineage genomes retrieved from metagenomes reveal functional metabolic diversity.</title>
        <authorList>
            <person name="McIlroy S.J."/>
            <person name="Albertsen M."/>
            <person name="Andresen E.K."/>
            <person name="Saunders A.M."/>
            <person name="Kristiansen R."/>
            <person name="Stokholm-Bjerregaard M."/>
            <person name="Nielsen K.L."/>
            <person name="Nielsen P.H."/>
        </authorList>
    </citation>
    <scope>NUCLEOTIDE SEQUENCE [LARGE SCALE GENOMIC DNA]</scope>
    <source>
        <strain evidence="11 12">Run_B_J11</strain>
    </source>
</reference>
<dbReference type="PROSITE" id="PS51012">
    <property type="entry name" value="ABC_TM2"/>
    <property type="match status" value="1"/>
</dbReference>
<dbReference type="PANTHER" id="PTHR30413:SF10">
    <property type="entry name" value="CAPSULE POLYSACCHARIDE EXPORT INNER-MEMBRANE PROTEIN CTRC"/>
    <property type="match status" value="1"/>
</dbReference>
<keyword evidence="7" id="KW-0625">Polysaccharide transport</keyword>
<dbReference type="EMBL" id="CBTK010000181">
    <property type="protein sequence ID" value="CDH45576.1"/>
    <property type="molecule type" value="Genomic_DNA"/>
</dbReference>
<evidence type="ECO:0000256" key="7">
    <source>
        <dbReference type="ARBA" id="ARBA00023047"/>
    </source>
</evidence>
<comment type="similarity">
    <text evidence="2 9">Belongs to the ABC-2 integral membrane protein family.</text>
</comment>
<dbReference type="GO" id="GO:0015920">
    <property type="term" value="P:lipopolysaccharide transport"/>
    <property type="evidence" value="ECO:0007669"/>
    <property type="project" value="TreeGrafter"/>
</dbReference>
<gene>
    <name evidence="11" type="ORF">BN874_2610004</name>
</gene>
<keyword evidence="8 9" id="KW-0472">Membrane</keyword>
<dbReference type="GO" id="GO:0140359">
    <property type="term" value="F:ABC-type transporter activity"/>
    <property type="evidence" value="ECO:0007669"/>
    <property type="project" value="InterPro"/>
</dbReference>
<evidence type="ECO:0000256" key="9">
    <source>
        <dbReference type="RuleBase" id="RU361157"/>
    </source>
</evidence>
<feature type="transmembrane region" description="Helical" evidence="9">
    <location>
        <begin position="226"/>
        <end position="244"/>
    </location>
</feature>
<feature type="domain" description="ABC transmembrane type-2" evidence="10">
    <location>
        <begin position="23"/>
        <end position="247"/>
    </location>
</feature>
<evidence type="ECO:0000313" key="12">
    <source>
        <dbReference type="Proteomes" id="UP000019184"/>
    </source>
</evidence>
<dbReference type="AlphaFoldDB" id="A0A7U7J4T7"/>
<name>A0A7U7J4T7_9GAMM</name>
<keyword evidence="7" id="KW-0762">Sugar transport</keyword>
<keyword evidence="12" id="KW-1185">Reference proteome</keyword>
<dbReference type="PANTHER" id="PTHR30413">
    <property type="entry name" value="INNER MEMBRANE TRANSPORT PERMEASE"/>
    <property type="match status" value="1"/>
</dbReference>
<protein>
    <recommendedName>
        <fullName evidence="9">Transport permease protein</fullName>
    </recommendedName>
</protein>
<evidence type="ECO:0000256" key="4">
    <source>
        <dbReference type="ARBA" id="ARBA00022475"/>
    </source>
</evidence>
<proteinExistence type="inferred from homology"/>
<feature type="transmembrane region" description="Helical" evidence="9">
    <location>
        <begin position="138"/>
        <end position="163"/>
    </location>
</feature>
<comment type="caution">
    <text evidence="11">The sequence shown here is derived from an EMBL/GenBank/DDBJ whole genome shotgun (WGS) entry which is preliminary data.</text>
</comment>
<feature type="transmembrane region" description="Helical" evidence="9">
    <location>
        <begin position="62"/>
        <end position="83"/>
    </location>
</feature>
<accession>A0A7U7J4T7</accession>
<keyword evidence="3 9" id="KW-0813">Transport</keyword>
<dbReference type="InterPro" id="IPR013525">
    <property type="entry name" value="ABC2_TM"/>
</dbReference>
<keyword evidence="4 9" id="KW-1003">Cell membrane</keyword>
<feature type="transmembrane region" description="Helical" evidence="9">
    <location>
        <begin position="170"/>
        <end position="188"/>
    </location>
</feature>
<evidence type="ECO:0000256" key="1">
    <source>
        <dbReference type="ARBA" id="ARBA00004651"/>
    </source>
</evidence>
<evidence type="ECO:0000313" key="11">
    <source>
        <dbReference type="EMBL" id="CDH45576.1"/>
    </source>
</evidence>
<dbReference type="Pfam" id="PF01061">
    <property type="entry name" value="ABC2_membrane"/>
    <property type="match status" value="1"/>
</dbReference>
<dbReference type="OrthoDB" id="9786910at2"/>
<sequence length="255" mass="29208">MNPALLLNFTKQELVDRYSGSILGAAWTLILPLVNILIFIFVFSNLMGSRLPGSSSTYSYSIYLIAGMIPWIAFSNTVTRSAFTFSGQSHIIKKIRISLPHLPLYIVLSESIIFLISLLFFLLFLAMTDNLPGTSIVILPFIFITQQIFAYALGFLFAIFDVFIKDIREFVGVIFQIWFWLTPIVYVPDILPTYAHYWLSYNPAYIFIKAYHELFAFGNPLNTQSLMILVVIAHLLLALAYLTFKKLEKDIRDFL</sequence>
<evidence type="ECO:0000256" key="5">
    <source>
        <dbReference type="ARBA" id="ARBA00022692"/>
    </source>
</evidence>
<evidence type="ECO:0000256" key="6">
    <source>
        <dbReference type="ARBA" id="ARBA00022989"/>
    </source>
</evidence>
<evidence type="ECO:0000256" key="2">
    <source>
        <dbReference type="ARBA" id="ARBA00007783"/>
    </source>
</evidence>
<feature type="transmembrane region" description="Helical" evidence="9">
    <location>
        <begin position="104"/>
        <end position="126"/>
    </location>
</feature>
<feature type="transmembrane region" description="Helical" evidence="9">
    <location>
        <begin position="21"/>
        <end position="42"/>
    </location>
</feature>
<evidence type="ECO:0000256" key="8">
    <source>
        <dbReference type="ARBA" id="ARBA00023136"/>
    </source>
</evidence>
<dbReference type="Proteomes" id="UP000019184">
    <property type="component" value="Unassembled WGS sequence"/>
</dbReference>
<dbReference type="GO" id="GO:0005886">
    <property type="term" value="C:plasma membrane"/>
    <property type="evidence" value="ECO:0007669"/>
    <property type="project" value="UniProtKB-SubCell"/>
</dbReference>
<dbReference type="RefSeq" id="WP_034433431.1">
    <property type="nucleotide sequence ID" value="NZ_CBTK010000181.1"/>
</dbReference>
<dbReference type="InterPro" id="IPR047817">
    <property type="entry name" value="ABC2_TM_bact-type"/>
</dbReference>